<name>A0A0S3UKD2_PREIN</name>
<dbReference type="Proteomes" id="UP000217431">
    <property type="component" value="Chromosome I"/>
</dbReference>
<evidence type="ECO:0000256" key="1">
    <source>
        <dbReference type="SAM" id="MobiDB-lite"/>
    </source>
</evidence>
<protein>
    <submittedName>
        <fullName evidence="2">Uncharacterized protein</fullName>
    </submittedName>
</protein>
<reference evidence="2 3" key="1">
    <citation type="journal article" date="2016" name="DNA Res.">
        <title>The complete genome sequencing of Prevotella intermedia strain OMA14 and a subsequent fine-scale, intra-species genomic comparison reveal an unusual amplification of conjugative and mobile transposons and identify a novel Prevotella-lineage-specific repeat.</title>
        <authorList>
            <person name="Naito M."/>
            <person name="Ogura Y."/>
            <person name="Itoh T."/>
            <person name="Shoji M."/>
            <person name="Okamoto M."/>
            <person name="Hayashi T."/>
            <person name="Nakayama K."/>
        </authorList>
    </citation>
    <scope>NUCLEOTIDE SEQUENCE [LARGE SCALE GENOMIC DNA]</scope>
    <source>
        <strain evidence="2 3">OMA14</strain>
    </source>
</reference>
<dbReference type="EMBL" id="AP014597">
    <property type="protein sequence ID" value="BAU17955.1"/>
    <property type="molecule type" value="Genomic_DNA"/>
</dbReference>
<evidence type="ECO:0000313" key="2">
    <source>
        <dbReference type="EMBL" id="BAU17955.1"/>
    </source>
</evidence>
<evidence type="ECO:0000313" key="3">
    <source>
        <dbReference type="Proteomes" id="UP000217431"/>
    </source>
</evidence>
<organism evidence="2 3">
    <name type="scientific">Prevotella intermedia</name>
    <dbReference type="NCBI Taxonomy" id="28131"/>
    <lineage>
        <taxon>Bacteria</taxon>
        <taxon>Pseudomonadati</taxon>
        <taxon>Bacteroidota</taxon>
        <taxon>Bacteroidia</taxon>
        <taxon>Bacteroidales</taxon>
        <taxon>Prevotellaceae</taxon>
        <taxon>Prevotella</taxon>
    </lineage>
</organism>
<accession>A0A0S3UKD2</accession>
<dbReference type="RefSeq" id="WP_232510347.1">
    <property type="nucleotide sequence ID" value="NZ_AP014597.1"/>
</dbReference>
<proteinExistence type="predicted"/>
<sequence>MDKEKIHYCFTLSEEQLEYLRSKKYKIDRMECFMSLVVLAERETKLVSQSKTKQVEILPGQMMVDNTQLAKLWDKDRKTVPKLLEVMESLDISSSQKIGENRIHTLHSLSGWYVDGRFVKNPFASRRNANGPAIVRADVPPARVITTEVADGIIKDEDGSGLDGYNSQEGNMGIISSANSHVSHPSPQFNDSGNVSKFGTGENSSHVPKNDNSAYSNDILSSKEEAYGIRNGGKRNE</sequence>
<feature type="region of interest" description="Disordered" evidence="1">
    <location>
        <begin position="176"/>
        <end position="237"/>
    </location>
</feature>
<feature type="compositionally biased region" description="Polar residues" evidence="1">
    <location>
        <begin position="176"/>
        <end position="220"/>
    </location>
</feature>
<dbReference type="AlphaFoldDB" id="A0A0S3UKD2"/>
<gene>
    <name evidence="2" type="ORF">PIOMA14_I_1447</name>
</gene>